<keyword evidence="2" id="KW-1185">Reference proteome</keyword>
<protein>
    <submittedName>
        <fullName evidence="1">Uncharacterized protein</fullName>
    </submittedName>
</protein>
<organism evidence="1 2">
    <name type="scientific">Candidatus Terasakiella magnetica</name>
    <dbReference type="NCBI Taxonomy" id="1867952"/>
    <lineage>
        <taxon>Bacteria</taxon>
        <taxon>Pseudomonadati</taxon>
        <taxon>Pseudomonadota</taxon>
        <taxon>Alphaproteobacteria</taxon>
        <taxon>Rhodospirillales</taxon>
        <taxon>Terasakiellaceae</taxon>
        <taxon>Terasakiella</taxon>
    </lineage>
</organism>
<dbReference type="EMBL" id="FLYE01000012">
    <property type="protein sequence ID" value="SCA56310.1"/>
    <property type="molecule type" value="Genomic_DNA"/>
</dbReference>
<dbReference type="STRING" id="1867952.MTBPR1_20158"/>
<dbReference type="Proteomes" id="UP000231658">
    <property type="component" value="Unassembled WGS sequence"/>
</dbReference>
<evidence type="ECO:0000313" key="1">
    <source>
        <dbReference type="EMBL" id="SCA56310.1"/>
    </source>
</evidence>
<dbReference type="OrthoDB" id="2080452at2"/>
<evidence type="ECO:0000313" key="2">
    <source>
        <dbReference type="Proteomes" id="UP000231658"/>
    </source>
</evidence>
<dbReference type="Gene3D" id="2.60.120.560">
    <property type="entry name" value="Exo-inulinase, domain 1"/>
    <property type="match status" value="1"/>
</dbReference>
<sequence length="312" mass="34268">MAKNLIKTALFSTVFGLCIAQSDAQEPRYSTWSDPSKPQASHSVELDKMIKELQGLVSEAERARAADPKFLSDLKSLAARYGGVTEKLLFKDDFSDGNFTQNPTWAVSSGKYWIEKGYGLRSVVEKGAQSQNSSSSQQQKISKEELIIGVLGAVLGGKVQQQPQQQQAVTPKETPASVISLSKPINNAFRFEINLSSWQNSGHLEFGPYQGTNQKTGYRLVYQSGSSPALQLVRHYSSSSTVVGSYKSVKLEDQKNHKLVWTRSKAGRMAVSLDDKLLMDMTDQGFRDDFSGLVLSNKSGDFTIKSISAFGS</sequence>
<dbReference type="RefSeq" id="WP_069186982.1">
    <property type="nucleotide sequence ID" value="NZ_FLYE01000012.1"/>
</dbReference>
<gene>
    <name evidence="1" type="ORF">MTBPR1_20158</name>
</gene>
<proteinExistence type="predicted"/>
<name>A0A1C3RG96_9PROT</name>
<accession>A0A1C3RG96</accession>
<reference evidence="1 2" key="1">
    <citation type="submission" date="2016-07" db="EMBL/GenBank/DDBJ databases">
        <authorList>
            <person name="Lefevre C.T."/>
        </authorList>
    </citation>
    <scope>NUCLEOTIDE SEQUENCE [LARGE SCALE GENOMIC DNA]</scope>
    <source>
        <strain evidence="1">PR1</strain>
    </source>
</reference>
<dbReference type="AlphaFoldDB" id="A0A1C3RG96"/>